<dbReference type="Gene3D" id="1.25.40.10">
    <property type="entry name" value="Tetratricopeptide repeat domain"/>
    <property type="match status" value="2"/>
</dbReference>
<dbReference type="PROSITE" id="PS50005">
    <property type="entry name" value="TPR"/>
    <property type="match status" value="3"/>
</dbReference>
<dbReference type="PANTHER" id="PTHR12558:SF13">
    <property type="entry name" value="CELL DIVISION CYCLE PROTEIN 27 HOMOLOG"/>
    <property type="match status" value="1"/>
</dbReference>
<dbReference type="EMBL" id="GL377303">
    <property type="protein sequence ID" value="EFJ01069.1"/>
    <property type="molecule type" value="Genomic_DNA"/>
</dbReference>
<gene>
    <name evidence="4" type="ORF">SCHCODRAFT_84511</name>
</gene>
<dbReference type="AlphaFoldDB" id="D8PWM7"/>
<accession>D8PWM7</accession>
<evidence type="ECO:0000256" key="3">
    <source>
        <dbReference type="PROSITE-ProRule" id="PRU00339"/>
    </source>
</evidence>
<dbReference type="eggNOG" id="KOG1126">
    <property type="taxonomic scope" value="Eukaryota"/>
</dbReference>
<evidence type="ECO:0000256" key="1">
    <source>
        <dbReference type="ARBA" id="ARBA00022803"/>
    </source>
</evidence>
<dbReference type="GeneID" id="9597401"/>
<dbReference type="GO" id="GO:0016567">
    <property type="term" value="P:protein ubiquitination"/>
    <property type="evidence" value="ECO:0007669"/>
    <property type="project" value="TreeGrafter"/>
</dbReference>
<dbReference type="Pfam" id="PF00515">
    <property type="entry name" value="TPR_1"/>
    <property type="match status" value="1"/>
</dbReference>
<protein>
    <submittedName>
        <fullName evidence="4">Uncharacterized protein</fullName>
    </submittedName>
</protein>
<dbReference type="SMART" id="SM00028">
    <property type="entry name" value="TPR"/>
    <property type="match status" value="6"/>
</dbReference>
<dbReference type="PANTHER" id="PTHR12558">
    <property type="entry name" value="CELL DIVISION CYCLE 16,23,27"/>
    <property type="match status" value="1"/>
</dbReference>
<feature type="repeat" description="TPR" evidence="3">
    <location>
        <begin position="64"/>
        <end position="97"/>
    </location>
</feature>
<dbReference type="VEuPathDB" id="FungiDB:SCHCODRAFT_02606412"/>
<dbReference type="Pfam" id="PF13181">
    <property type="entry name" value="TPR_8"/>
    <property type="match status" value="1"/>
</dbReference>
<dbReference type="STRING" id="578458.D8PWM7"/>
<dbReference type="PROSITE" id="PS50293">
    <property type="entry name" value="TPR_REGION"/>
    <property type="match status" value="1"/>
</dbReference>
<keyword evidence="5" id="KW-1185">Reference proteome</keyword>
<dbReference type="Proteomes" id="UP000007431">
    <property type="component" value="Unassembled WGS sequence"/>
</dbReference>
<feature type="repeat" description="TPR" evidence="3">
    <location>
        <begin position="131"/>
        <end position="164"/>
    </location>
</feature>
<dbReference type="GO" id="GO:0031145">
    <property type="term" value="P:anaphase-promoting complex-dependent catabolic process"/>
    <property type="evidence" value="ECO:0007669"/>
    <property type="project" value="TreeGrafter"/>
</dbReference>
<dbReference type="InterPro" id="IPR019734">
    <property type="entry name" value="TPR_rpt"/>
</dbReference>
<dbReference type="Pfam" id="PF13431">
    <property type="entry name" value="TPR_17"/>
    <property type="match status" value="1"/>
</dbReference>
<dbReference type="GO" id="GO:0005737">
    <property type="term" value="C:cytoplasm"/>
    <property type="evidence" value="ECO:0007669"/>
    <property type="project" value="TreeGrafter"/>
</dbReference>
<dbReference type="OrthoDB" id="10248520at2759"/>
<feature type="repeat" description="TPR" evidence="3">
    <location>
        <begin position="165"/>
        <end position="198"/>
    </location>
</feature>
<dbReference type="GO" id="GO:0005680">
    <property type="term" value="C:anaphase-promoting complex"/>
    <property type="evidence" value="ECO:0007669"/>
    <property type="project" value="UniProtKB-ARBA"/>
</dbReference>
<dbReference type="GO" id="GO:0051301">
    <property type="term" value="P:cell division"/>
    <property type="evidence" value="ECO:0007669"/>
    <property type="project" value="TreeGrafter"/>
</dbReference>
<dbReference type="GO" id="GO:0007091">
    <property type="term" value="P:metaphase/anaphase transition of mitotic cell cycle"/>
    <property type="evidence" value="ECO:0007669"/>
    <property type="project" value="TreeGrafter"/>
</dbReference>
<evidence type="ECO:0000256" key="2">
    <source>
        <dbReference type="ARBA" id="ARBA00038210"/>
    </source>
</evidence>
<organism evidence="5">
    <name type="scientific">Schizophyllum commune (strain H4-8 / FGSC 9210)</name>
    <name type="common">Split gill fungus</name>
    <dbReference type="NCBI Taxonomy" id="578458"/>
    <lineage>
        <taxon>Eukaryota</taxon>
        <taxon>Fungi</taxon>
        <taxon>Dikarya</taxon>
        <taxon>Basidiomycota</taxon>
        <taxon>Agaricomycotina</taxon>
        <taxon>Agaricomycetes</taxon>
        <taxon>Agaricomycetidae</taxon>
        <taxon>Agaricales</taxon>
        <taxon>Schizophyllaceae</taxon>
        <taxon>Schizophyllum</taxon>
    </lineage>
</organism>
<comment type="similarity">
    <text evidence="2">Belongs to the APC3/CDC27 family.</text>
</comment>
<dbReference type="OMA" id="LMGKVCK"/>
<sequence>MAGKAHYERQNYAAAERAFGAVRTLEPYRLWDMEIYSSLLWNVRKAEELSYLAQELLNINPHAPQGWLAAGNLFSLQRDRAKALACFRRAFQLDPSCAYAYTLSGQELLDEDADRAINFFQSALRVDARHYNAWYGLGTCYMRMSKIRMAEFHFRKAVEINPKNAVLLGCLGMAVERRNDRPGGLKLFNEAVELQPDNALVRYRRAKIYIAMRRYEDAISDLEFLRNTSPEEANVVFQLAKAYRLAGQEVKALHMVAVARDIAPKSVNRIRKLLELNKDEDEDNRMDEG</sequence>
<reference evidence="4 5" key="1">
    <citation type="journal article" date="2010" name="Nat. Biotechnol.">
        <title>Genome sequence of the model mushroom Schizophyllum commune.</title>
        <authorList>
            <person name="Ohm R.A."/>
            <person name="de Jong J.F."/>
            <person name="Lugones L.G."/>
            <person name="Aerts A."/>
            <person name="Kothe E."/>
            <person name="Stajich J.E."/>
            <person name="de Vries R.P."/>
            <person name="Record E."/>
            <person name="Levasseur A."/>
            <person name="Baker S.E."/>
            <person name="Bartholomew K.A."/>
            <person name="Coutinho P.M."/>
            <person name="Erdmann S."/>
            <person name="Fowler T.J."/>
            <person name="Gathman A.C."/>
            <person name="Lombard V."/>
            <person name="Henrissat B."/>
            <person name="Knabe N."/>
            <person name="Kuees U."/>
            <person name="Lilly W.W."/>
            <person name="Lindquist E."/>
            <person name="Lucas S."/>
            <person name="Magnuson J.K."/>
            <person name="Piumi F."/>
            <person name="Raudaskoski M."/>
            <person name="Salamov A."/>
            <person name="Schmutz J."/>
            <person name="Schwarze F.W.M.R."/>
            <person name="vanKuyk P.A."/>
            <person name="Horton J.S."/>
            <person name="Grigoriev I.V."/>
            <person name="Woesten H.A.B."/>
        </authorList>
    </citation>
    <scope>NUCLEOTIDE SEQUENCE [LARGE SCALE GENOMIC DNA]</scope>
    <source>
        <strain evidence="5">H4-8 / FGSC 9210</strain>
    </source>
</reference>
<dbReference type="InterPro" id="IPR011990">
    <property type="entry name" value="TPR-like_helical_dom_sf"/>
</dbReference>
<proteinExistence type="inferred from homology"/>
<dbReference type="SUPFAM" id="SSF81901">
    <property type="entry name" value="HCP-like"/>
    <property type="match status" value="1"/>
</dbReference>
<dbReference type="HOGENOM" id="CLU_042054_0_0_1"/>
<evidence type="ECO:0000313" key="4">
    <source>
        <dbReference type="EMBL" id="EFJ01069.1"/>
    </source>
</evidence>
<dbReference type="KEGG" id="scm:SCHCO_02606412"/>
<name>D8PWM7_SCHCM</name>
<dbReference type="InParanoid" id="D8PWM7"/>
<keyword evidence="1 3" id="KW-0802">TPR repeat</keyword>
<evidence type="ECO:0000313" key="5">
    <source>
        <dbReference type="Proteomes" id="UP000007431"/>
    </source>
</evidence>